<evidence type="ECO:0000256" key="1">
    <source>
        <dbReference type="ARBA" id="ARBA00022612"/>
    </source>
</evidence>
<dbReference type="InterPro" id="IPR005335">
    <property type="entry name" value="Terminase_ssu"/>
</dbReference>
<reference evidence="3 4" key="1">
    <citation type="submission" date="2019-08" db="EMBL/GenBank/DDBJ databases">
        <title>In-depth cultivation of the pig gut microbiome towards novel bacterial diversity and tailored functional studies.</title>
        <authorList>
            <person name="Wylensek D."/>
            <person name="Hitch T.C.A."/>
            <person name="Clavel T."/>
        </authorList>
    </citation>
    <scope>NUCLEOTIDE SEQUENCE [LARGE SCALE GENOMIC DNA]</scope>
    <source>
        <strain evidence="3 4">Oil+RF-744-WCA-WT-11</strain>
    </source>
</reference>
<name>A0A6L5X2E1_9FIRM</name>
<dbReference type="Proteomes" id="UP000481852">
    <property type="component" value="Unassembled WGS sequence"/>
</dbReference>
<keyword evidence="1" id="KW-1188">Viral release from host cell</keyword>
<dbReference type="PANTHER" id="PTHR41328">
    <property type="entry name" value="TERMINASE SMALL SUBUNIT-RELATED"/>
    <property type="match status" value="1"/>
</dbReference>
<dbReference type="GO" id="GO:0051276">
    <property type="term" value="P:chromosome organization"/>
    <property type="evidence" value="ECO:0007669"/>
    <property type="project" value="InterPro"/>
</dbReference>
<dbReference type="PANTHER" id="PTHR41328:SF2">
    <property type="entry name" value="TERMINASE SMALL SUBUNIT"/>
    <property type="match status" value="1"/>
</dbReference>
<keyword evidence="2" id="KW-0231">Viral genome packaging</keyword>
<evidence type="ECO:0000313" key="4">
    <source>
        <dbReference type="Proteomes" id="UP000481852"/>
    </source>
</evidence>
<protein>
    <submittedName>
        <fullName evidence="3">Terminase small subunit</fullName>
    </submittedName>
</protein>
<evidence type="ECO:0000256" key="2">
    <source>
        <dbReference type="ARBA" id="ARBA00023219"/>
    </source>
</evidence>
<proteinExistence type="predicted"/>
<accession>A0A6L5X2E1</accession>
<dbReference type="Gene3D" id="1.10.10.1400">
    <property type="entry name" value="Terminase, small subunit, N-terminal DNA-binding domain, HTH motif"/>
    <property type="match status" value="1"/>
</dbReference>
<dbReference type="InterPro" id="IPR038713">
    <property type="entry name" value="Terminase_Gp1_N_sf"/>
</dbReference>
<dbReference type="AlphaFoldDB" id="A0A6L5X2E1"/>
<evidence type="ECO:0000313" key="3">
    <source>
        <dbReference type="EMBL" id="MSS13795.1"/>
    </source>
</evidence>
<keyword evidence="4" id="KW-1185">Reference proteome</keyword>
<comment type="caution">
    <text evidence="3">The sequence shown here is derived from an EMBL/GenBank/DDBJ whole genome shotgun (WGS) entry which is preliminary data.</text>
</comment>
<sequence>MTDKQKRFVEEYLIDLNATQAAIRAGYSPRNADKIGSELLGKTRVSAEVKKRMAEQSKRTGVTADRVLLELARIGFVNAADVINDKDATIKASASRNDTACVQSVKVKTLSSDKGDMTEREIKLADKVKALDLLGKHLGLWGDKVQEDRDDDGIEVVFRGKEDSSG</sequence>
<dbReference type="Pfam" id="PF03592">
    <property type="entry name" value="Terminase_2"/>
    <property type="match status" value="1"/>
</dbReference>
<organism evidence="3 4">
    <name type="scientific">Porcincola intestinalis</name>
    <dbReference type="NCBI Taxonomy" id="2606632"/>
    <lineage>
        <taxon>Bacteria</taxon>
        <taxon>Bacillati</taxon>
        <taxon>Bacillota</taxon>
        <taxon>Clostridia</taxon>
        <taxon>Lachnospirales</taxon>
        <taxon>Lachnospiraceae</taxon>
        <taxon>Porcincola</taxon>
    </lineage>
</organism>
<gene>
    <name evidence="3" type="ORF">FYJ35_01850</name>
</gene>
<dbReference type="InterPro" id="IPR052404">
    <property type="entry name" value="SPP1-like_terminase"/>
</dbReference>
<dbReference type="RefSeq" id="WP_154522276.1">
    <property type="nucleotide sequence ID" value="NZ_VULZ01000001.1"/>
</dbReference>
<dbReference type="EMBL" id="VULZ01000001">
    <property type="protein sequence ID" value="MSS13795.1"/>
    <property type="molecule type" value="Genomic_DNA"/>
</dbReference>